<dbReference type="SUPFAM" id="SSF100950">
    <property type="entry name" value="NagB/RpiA/CoA transferase-like"/>
    <property type="match status" value="1"/>
</dbReference>
<dbReference type="InterPro" id="IPR005900">
    <property type="entry name" value="6-phosphogluconolactonase_DevB"/>
</dbReference>
<dbReference type="EMBL" id="AP024110">
    <property type="protein sequence ID" value="BCM25350.1"/>
    <property type="molecule type" value="Genomic_DNA"/>
</dbReference>
<evidence type="ECO:0000259" key="8">
    <source>
        <dbReference type="Pfam" id="PF01182"/>
    </source>
</evidence>
<organism evidence="9 10">
    <name type="scientific">Methyloradius palustris</name>
    <dbReference type="NCBI Taxonomy" id="2778876"/>
    <lineage>
        <taxon>Bacteria</taxon>
        <taxon>Pseudomonadati</taxon>
        <taxon>Pseudomonadota</taxon>
        <taxon>Betaproteobacteria</taxon>
        <taxon>Nitrosomonadales</taxon>
        <taxon>Methylophilaceae</taxon>
        <taxon>Methyloradius</taxon>
    </lineage>
</organism>
<comment type="function">
    <text evidence="2 7">Hydrolysis of 6-phosphogluconolactone to 6-phosphogluconate.</text>
</comment>
<dbReference type="InterPro" id="IPR039104">
    <property type="entry name" value="6PGL"/>
</dbReference>
<name>A0A8D5G406_9PROT</name>
<evidence type="ECO:0000256" key="3">
    <source>
        <dbReference type="ARBA" id="ARBA00004961"/>
    </source>
</evidence>
<dbReference type="InterPro" id="IPR037171">
    <property type="entry name" value="NagB/RpiA_transferase-like"/>
</dbReference>
<dbReference type="GO" id="GO:0005975">
    <property type="term" value="P:carbohydrate metabolic process"/>
    <property type="evidence" value="ECO:0007669"/>
    <property type="project" value="UniProtKB-UniRule"/>
</dbReference>
<dbReference type="EC" id="3.1.1.31" evidence="5 7"/>
<dbReference type="RefSeq" id="WP_221763448.1">
    <property type="nucleotide sequence ID" value="NZ_AP024110.1"/>
</dbReference>
<dbReference type="CDD" id="cd01400">
    <property type="entry name" value="6PGL"/>
    <property type="match status" value="1"/>
</dbReference>
<accession>A0A8D5G406</accession>
<comment type="catalytic activity">
    <reaction evidence="1 7">
        <text>6-phospho-D-glucono-1,5-lactone + H2O = 6-phospho-D-gluconate + H(+)</text>
        <dbReference type="Rhea" id="RHEA:12556"/>
        <dbReference type="ChEBI" id="CHEBI:15377"/>
        <dbReference type="ChEBI" id="CHEBI:15378"/>
        <dbReference type="ChEBI" id="CHEBI:57955"/>
        <dbReference type="ChEBI" id="CHEBI:58759"/>
        <dbReference type="EC" id="3.1.1.31"/>
    </reaction>
</comment>
<evidence type="ECO:0000256" key="4">
    <source>
        <dbReference type="ARBA" id="ARBA00010662"/>
    </source>
</evidence>
<comment type="similarity">
    <text evidence="4 7">Belongs to the glucosamine/galactosamine-6-phosphate isomerase family. 6-phosphogluconolactonase subfamily.</text>
</comment>
<evidence type="ECO:0000256" key="2">
    <source>
        <dbReference type="ARBA" id="ARBA00002681"/>
    </source>
</evidence>
<keyword evidence="7" id="KW-0378">Hydrolase</keyword>
<dbReference type="Proteomes" id="UP000826722">
    <property type="component" value="Chromosome"/>
</dbReference>
<dbReference type="GO" id="GO:0006098">
    <property type="term" value="P:pentose-phosphate shunt"/>
    <property type="evidence" value="ECO:0007669"/>
    <property type="project" value="UniProtKB-UniPathway"/>
</dbReference>
<evidence type="ECO:0000313" key="10">
    <source>
        <dbReference type="Proteomes" id="UP000826722"/>
    </source>
</evidence>
<feature type="domain" description="Glucosamine/galactosamine-6-phosphate isomerase" evidence="8">
    <location>
        <begin position="23"/>
        <end position="223"/>
    </location>
</feature>
<dbReference type="NCBIfam" id="TIGR01198">
    <property type="entry name" value="pgl"/>
    <property type="match status" value="1"/>
</dbReference>
<dbReference type="KEGG" id="mpau:ZMTM_16090"/>
<proteinExistence type="inferred from homology"/>
<dbReference type="GO" id="GO:0017057">
    <property type="term" value="F:6-phosphogluconolactonase activity"/>
    <property type="evidence" value="ECO:0007669"/>
    <property type="project" value="UniProtKB-UniRule"/>
</dbReference>
<keyword evidence="10" id="KW-1185">Reference proteome</keyword>
<dbReference type="Pfam" id="PF01182">
    <property type="entry name" value="Glucosamine_iso"/>
    <property type="match status" value="1"/>
</dbReference>
<evidence type="ECO:0000256" key="6">
    <source>
        <dbReference type="ARBA" id="ARBA00020337"/>
    </source>
</evidence>
<evidence type="ECO:0000256" key="7">
    <source>
        <dbReference type="RuleBase" id="RU365095"/>
    </source>
</evidence>
<evidence type="ECO:0000256" key="1">
    <source>
        <dbReference type="ARBA" id="ARBA00000832"/>
    </source>
</evidence>
<evidence type="ECO:0000256" key="5">
    <source>
        <dbReference type="ARBA" id="ARBA00013198"/>
    </source>
</evidence>
<dbReference type="PANTHER" id="PTHR11054">
    <property type="entry name" value="6-PHOSPHOGLUCONOLACTONASE"/>
    <property type="match status" value="1"/>
</dbReference>
<reference evidence="9" key="1">
    <citation type="journal article" date="2021" name="Arch. Microbiol.">
        <title>Methyloradius palustris gen. nov., sp. nov., a methanol-oxidizing bacterium isolated from snow.</title>
        <authorList>
            <person name="Miyadera T."/>
            <person name="Kojima H."/>
            <person name="Fukui M."/>
        </authorList>
    </citation>
    <scope>NUCLEOTIDE SEQUENCE</scope>
    <source>
        <strain evidence="9">Zm11</strain>
    </source>
</reference>
<dbReference type="AlphaFoldDB" id="A0A8D5G406"/>
<dbReference type="Gene3D" id="3.40.50.1360">
    <property type="match status" value="1"/>
</dbReference>
<sequence length="237" mass="26012">MTQNLNETLRVNGQQSRWHAFETQDSLNQAAVKRILTAADGAISKYGSFLIVLAGGSTPKSVYQLLSKEQADWSKWHIYHNDDRCLPVDHAERNSLMARQAWLNHVAIPQNQIHDIPAELGNIEGAKAYTQTLKGVRTFDLVLLGLGEDGHTASLFPNQAVDNSADAVPVFDAPKPPPERITISQNRLNNTHEVMFLVTGGGKQQAVDQWRSGVAIPATLIALEAGVDVYYFGVSLT</sequence>
<protein>
    <recommendedName>
        <fullName evidence="6 7">6-phosphogluconolactonase</fullName>
        <shortName evidence="7">6PGL</shortName>
        <ecNumber evidence="5 7">3.1.1.31</ecNumber>
    </recommendedName>
</protein>
<comment type="pathway">
    <text evidence="3 7">Carbohydrate degradation; pentose phosphate pathway; D-ribulose 5-phosphate from D-glucose 6-phosphate (oxidative stage): step 2/3.</text>
</comment>
<gene>
    <name evidence="9" type="primary">nagB</name>
    <name evidence="7" type="synonym">pgl</name>
    <name evidence="9" type="ORF">ZMTM_16090</name>
</gene>
<evidence type="ECO:0000313" key="9">
    <source>
        <dbReference type="EMBL" id="BCM25350.1"/>
    </source>
</evidence>
<dbReference type="InterPro" id="IPR006148">
    <property type="entry name" value="Glc/Gal-6P_isomerase"/>
</dbReference>
<dbReference type="UniPathway" id="UPA00115">
    <property type="reaction ID" value="UER00409"/>
</dbReference>
<dbReference type="PANTHER" id="PTHR11054:SF0">
    <property type="entry name" value="6-PHOSPHOGLUCONOLACTONASE"/>
    <property type="match status" value="1"/>
</dbReference>